<keyword evidence="6" id="KW-1185">Reference proteome</keyword>
<dbReference type="InterPro" id="IPR032867">
    <property type="entry name" value="DYW_dom"/>
</dbReference>
<dbReference type="GO" id="GO:0009451">
    <property type="term" value="P:RNA modification"/>
    <property type="evidence" value="ECO:0007669"/>
    <property type="project" value="InterPro"/>
</dbReference>
<dbReference type="Pfam" id="PF01535">
    <property type="entry name" value="PPR"/>
    <property type="match status" value="2"/>
</dbReference>
<comment type="similarity">
    <text evidence="1">Belongs to the PPR family. PCMP-H subfamily.</text>
</comment>
<feature type="repeat" description="PPR" evidence="3">
    <location>
        <begin position="154"/>
        <end position="188"/>
    </location>
</feature>
<protein>
    <recommendedName>
        <fullName evidence="4">DYW domain-containing protein</fullName>
    </recommendedName>
</protein>
<dbReference type="InterPro" id="IPR046849">
    <property type="entry name" value="E2_motif"/>
</dbReference>
<evidence type="ECO:0000256" key="2">
    <source>
        <dbReference type="ARBA" id="ARBA00022737"/>
    </source>
</evidence>
<feature type="repeat" description="PPR" evidence="3">
    <location>
        <begin position="255"/>
        <end position="289"/>
    </location>
</feature>
<dbReference type="Pfam" id="PF20431">
    <property type="entry name" value="E_motif"/>
    <property type="match status" value="1"/>
</dbReference>
<organism evidence="5 6">
    <name type="scientific">Asparagus officinalis</name>
    <name type="common">Garden asparagus</name>
    <dbReference type="NCBI Taxonomy" id="4686"/>
    <lineage>
        <taxon>Eukaryota</taxon>
        <taxon>Viridiplantae</taxon>
        <taxon>Streptophyta</taxon>
        <taxon>Embryophyta</taxon>
        <taxon>Tracheophyta</taxon>
        <taxon>Spermatophyta</taxon>
        <taxon>Magnoliopsida</taxon>
        <taxon>Liliopsida</taxon>
        <taxon>Asparagales</taxon>
        <taxon>Asparagaceae</taxon>
        <taxon>Asparagoideae</taxon>
        <taxon>Asparagus</taxon>
    </lineage>
</organism>
<reference evidence="6" key="1">
    <citation type="journal article" date="2017" name="Nat. Commun.">
        <title>The asparagus genome sheds light on the origin and evolution of a young Y chromosome.</title>
        <authorList>
            <person name="Harkess A."/>
            <person name="Zhou J."/>
            <person name="Xu C."/>
            <person name="Bowers J.E."/>
            <person name="Van der Hulst R."/>
            <person name="Ayyampalayam S."/>
            <person name="Mercati F."/>
            <person name="Riccardi P."/>
            <person name="McKain M.R."/>
            <person name="Kakrana A."/>
            <person name="Tang H."/>
            <person name="Ray J."/>
            <person name="Groenendijk J."/>
            <person name="Arikit S."/>
            <person name="Mathioni S.M."/>
            <person name="Nakano M."/>
            <person name="Shan H."/>
            <person name="Telgmann-Rauber A."/>
            <person name="Kanno A."/>
            <person name="Yue Z."/>
            <person name="Chen H."/>
            <person name="Li W."/>
            <person name="Chen Y."/>
            <person name="Xu X."/>
            <person name="Zhang Y."/>
            <person name="Luo S."/>
            <person name="Chen H."/>
            <person name="Gao J."/>
            <person name="Mao Z."/>
            <person name="Pires J.C."/>
            <person name="Luo M."/>
            <person name="Kudrna D."/>
            <person name="Wing R.A."/>
            <person name="Meyers B.C."/>
            <person name="Yi K."/>
            <person name="Kong H."/>
            <person name="Lavrijsen P."/>
            <person name="Sunseri F."/>
            <person name="Falavigna A."/>
            <person name="Ye Y."/>
            <person name="Leebens-Mack J.H."/>
            <person name="Chen G."/>
        </authorList>
    </citation>
    <scope>NUCLEOTIDE SEQUENCE [LARGE SCALE GENOMIC DNA]</scope>
    <source>
        <strain evidence="6">cv. DH0086</strain>
    </source>
</reference>
<dbReference type="Pfam" id="PF20430">
    <property type="entry name" value="Eplus_motif"/>
    <property type="match status" value="1"/>
</dbReference>
<keyword evidence="2" id="KW-0677">Repeat</keyword>
<evidence type="ECO:0000313" key="6">
    <source>
        <dbReference type="Proteomes" id="UP000243459"/>
    </source>
</evidence>
<dbReference type="InterPro" id="IPR046960">
    <property type="entry name" value="PPR_At4g14850-like_plant"/>
</dbReference>
<dbReference type="InterPro" id="IPR002885">
    <property type="entry name" value="PPR_rpt"/>
</dbReference>
<dbReference type="PROSITE" id="PS51375">
    <property type="entry name" value="PPR"/>
    <property type="match status" value="3"/>
</dbReference>
<gene>
    <name evidence="5" type="ORF">A4U43_C04F21210</name>
</gene>
<dbReference type="OMA" id="EPNERIW"/>
<dbReference type="Gramene" id="ONK72611">
    <property type="protein sequence ID" value="ONK72611"/>
    <property type="gene ID" value="A4U43_C04F21210"/>
</dbReference>
<dbReference type="EMBL" id="CM007384">
    <property type="protein sequence ID" value="ONK72611.1"/>
    <property type="molecule type" value="Genomic_DNA"/>
</dbReference>
<evidence type="ECO:0000256" key="3">
    <source>
        <dbReference type="PROSITE-ProRule" id="PRU00708"/>
    </source>
</evidence>
<dbReference type="Pfam" id="PF14432">
    <property type="entry name" value="DYW_deaminase"/>
    <property type="match status" value="1"/>
</dbReference>
<evidence type="ECO:0000313" key="5">
    <source>
        <dbReference type="EMBL" id="ONK72611.1"/>
    </source>
</evidence>
<dbReference type="InterPro" id="IPR046848">
    <property type="entry name" value="E_motif"/>
</dbReference>
<dbReference type="PANTHER" id="PTHR47926:SF373">
    <property type="entry name" value="TETRATRICOPEPTIDE-LIKE HELICAL DOMAIN SUPERFAMILY, DYW DOMAIN-CONTAINING PROTEIN"/>
    <property type="match status" value="1"/>
</dbReference>
<dbReference type="PANTHER" id="PTHR47926">
    <property type="entry name" value="PENTATRICOPEPTIDE REPEAT-CONTAINING PROTEIN"/>
    <property type="match status" value="1"/>
</dbReference>
<dbReference type="AlphaFoldDB" id="A0A5P1F7I0"/>
<feature type="repeat" description="PPR" evidence="3">
    <location>
        <begin position="85"/>
        <end position="119"/>
    </location>
</feature>
<feature type="domain" description="DYW" evidence="4">
    <location>
        <begin position="470"/>
        <end position="562"/>
    </location>
</feature>
<dbReference type="Gene3D" id="1.25.40.10">
    <property type="entry name" value="Tetratricopeptide repeat domain"/>
    <property type="match status" value="5"/>
</dbReference>
<dbReference type="InterPro" id="IPR011990">
    <property type="entry name" value="TPR-like_helical_dom_sf"/>
</dbReference>
<evidence type="ECO:0000259" key="4">
    <source>
        <dbReference type="Pfam" id="PF14432"/>
    </source>
</evidence>
<dbReference type="Pfam" id="PF13041">
    <property type="entry name" value="PPR_2"/>
    <property type="match status" value="2"/>
</dbReference>
<accession>A0A5P1F7I0</accession>
<evidence type="ECO:0000256" key="1">
    <source>
        <dbReference type="ARBA" id="ARBA00006643"/>
    </source>
</evidence>
<dbReference type="GO" id="GO:0008270">
    <property type="term" value="F:zinc ion binding"/>
    <property type="evidence" value="ECO:0007669"/>
    <property type="project" value="InterPro"/>
</dbReference>
<dbReference type="Proteomes" id="UP000243459">
    <property type="component" value="Chromosome 4"/>
</dbReference>
<dbReference type="FunFam" id="1.25.40.10:FF:002148">
    <property type="entry name" value="Pentatricopeptide repeat-containing protein At2g29760, chloroplastic"/>
    <property type="match status" value="1"/>
</dbReference>
<dbReference type="GO" id="GO:0003723">
    <property type="term" value="F:RNA binding"/>
    <property type="evidence" value="ECO:0007669"/>
    <property type="project" value="InterPro"/>
</dbReference>
<dbReference type="NCBIfam" id="TIGR00756">
    <property type="entry name" value="PPR"/>
    <property type="match status" value="3"/>
</dbReference>
<sequence length="562" mass="62418">MIRSYVNNRLYPQALSLFSVLSRSHSPKPDNYTYPCALKACSGAECLVGGRQIHAAVKKLGLDVNIFVGNSLIAMYARCGGRVRDVVSWNAMVAGFAQCGHGEEAVEMCREMVERGRVRPDAGTMASVLPAMSGARIEDVGFVRKMFDEMGSRDLVAWNAIIAIYANNSMAAEAVEIFSRMEKIGIESDAVTFASVLPACGVVSALSIGKKIHECIRRKKMFPNLFLENALMDMYANCGCVKDAREVFNGMEGRDVVSWTSIISAYGMYGYGEEAVALFEKMLESGLKPDHIAFVSILSACSYSGLLEHGRRYFKCMTFEYKLVPRIEHFACMVDLLGRAGCVREAYDFIRQMPIDPNERVWGALLGACRVHSDMSIGLIAADNLFKLVPEQSGYYVLLSNIYARAGRWEDVTSVRNIMTSKGIKKLPGCSTVEIGNKVHTFHIGDWSHPLSKKIYEELDILMGRIKEAGYVADIEATLHDVEDEDRESHLSAHSEKLAIAFAMISTGPETPIRITMNLRTCGDCHHAAKLISSISKREIILRDSNRFHHFKHGVCSCGDYW</sequence>
<name>A0A5P1F7I0_ASPOF</name>
<proteinExistence type="inferred from homology"/>